<dbReference type="InterPro" id="IPR015424">
    <property type="entry name" value="PyrdxlP-dep_Trfase"/>
</dbReference>
<dbReference type="PANTHER" id="PTHR43277:SF3">
    <property type="entry name" value="DECARBOXYLASE, PUTATIVE-RELATED"/>
    <property type="match status" value="1"/>
</dbReference>
<evidence type="ECO:0000256" key="1">
    <source>
        <dbReference type="ARBA" id="ARBA00001933"/>
    </source>
</evidence>
<dbReference type="InterPro" id="IPR036633">
    <property type="entry name" value="Prn/Lys/Arg_de-COase_C_sf"/>
</dbReference>
<dbReference type="Gene3D" id="3.90.100.10">
    <property type="entry name" value="Orn/Lys/Arg decarboxylase, C-terminal domain"/>
    <property type="match status" value="1"/>
</dbReference>
<evidence type="ECO:0000256" key="3">
    <source>
        <dbReference type="ARBA" id="ARBA00022793"/>
    </source>
</evidence>
<keyword evidence="4" id="KW-0663">Pyridoxal phosphate</keyword>
<feature type="domain" description="Orn/Lys/Arg decarboxylases family 1 pyridoxal-P attachment site" evidence="6">
    <location>
        <begin position="7"/>
        <end position="302"/>
    </location>
</feature>
<evidence type="ECO:0000313" key="9">
    <source>
        <dbReference type="Proteomes" id="UP000198855"/>
    </source>
</evidence>
<dbReference type="InterPro" id="IPR015421">
    <property type="entry name" value="PyrdxlP-dep_Trfase_major"/>
</dbReference>
<keyword evidence="5" id="KW-0456">Lyase</keyword>
<accession>A0A1I2HND5</accession>
<comment type="cofactor">
    <cofactor evidence="1">
        <name>pyridoxal 5'-phosphate</name>
        <dbReference type="ChEBI" id="CHEBI:597326"/>
    </cofactor>
</comment>
<dbReference type="STRING" id="1045775.SAMN05216378_5886"/>
<dbReference type="SUPFAM" id="SSF55904">
    <property type="entry name" value="Ornithine decarboxylase C-terminal domain"/>
    <property type="match status" value="1"/>
</dbReference>
<evidence type="ECO:0000313" key="8">
    <source>
        <dbReference type="EMBL" id="SFF30933.1"/>
    </source>
</evidence>
<dbReference type="Pfam" id="PF01276">
    <property type="entry name" value="OKR_DC_1"/>
    <property type="match status" value="1"/>
</dbReference>
<dbReference type="Proteomes" id="UP000198855">
    <property type="component" value="Unassembled WGS sequence"/>
</dbReference>
<dbReference type="OrthoDB" id="9815233at2"/>
<dbReference type="RefSeq" id="WP_091190482.1">
    <property type="nucleotide sequence ID" value="NZ_FOMT01000008.1"/>
</dbReference>
<evidence type="ECO:0000259" key="7">
    <source>
        <dbReference type="Pfam" id="PF03711"/>
    </source>
</evidence>
<dbReference type="AlphaFoldDB" id="A0A1I2HND5"/>
<evidence type="ECO:0000256" key="2">
    <source>
        <dbReference type="ARBA" id="ARBA00010671"/>
    </source>
</evidence>
<evidence type="ECO:0000256" key="4">
    <source>
        <dbReference type="ARBA" id="ARBA00022898"/>
    </source>
</evidence>
<proteinExistence type="inferred from homology"/>
<dbReference type="SUPFAM" id="SSF53383">
    <property type="entry name" value="PLP-dependent transferases"/>
    <property type="match status" value="1"/>
</dbReference>
<dbReference type="EMBL" id="FOMT01000008">
    <property type="protein sequence ID" value="SFF30933.1"/>
    <property type="molecule type" value="Genomic_DNA"/>
</dbReference>
<dbReference type="InterPro" id="IPR000310">
    <property type="entry name" value="Orn/Lys/Arg_deCO2ase_major_dom"/>
</dbReference>
<dbReference type="InterPro" id="IPR052357">
    <property type="entry name" value="Orn_Lys_Arg_decarboxylase-I"/>
</dbReference>
<dbReference type="Gene3D" id="3.40.640.10">
    <property type="entry name" value="Type I PLP-dependent aspartate aminotransferase-like (Major domain)"/>
    <property type="match status" value="1"/>
</dbReference>
<sequence>MNQLQAPLFEALVRHYESGPVSFHVPGHGYGQIYEHEHSIEKKWLSTIMKLDATELSSTDDLHHPESSIAEAQKLAAQCFGAEETLFLVGGSTSGNLAMILGVCEPGDLIIVQRNVHKSVINGLRLAGASAVFLMPRIDEETGLATIPSIENMEHALRLYPEAKAVMLTNPNYYGMTTNLTEYAELVHRYNKLLLVDEAHGAHFGQHPSFPESAIKAGADAVVQSTHKTLSALTMGAMLHMQGDRIPKESIRDVLAAIQSSSPSFPIMASLDVARVMVDRYQSDWFEPGVASAQAFRDWLDNGDGALECLHAGQKSAAYDKLDPLRVVLWDATGTLTGFELQKKLEEQGCWAEMADLRHVVLVWGSRTGDDERKKLQAVCTQIEHWIKESPSKNRETKVSASIYKGNGTPSLLNPVNWNRKKREHHRIPLVDAEGLEAAEMVIPYPPGIPVIYPGEILTKELILYISTLAETGAKFQGAVDSSMQTIAVYSR</sequence>
<dbReference type="Pfam" id="PF03711">
    <property type="entry name" value="OKR_DC_1_C"/>
    <property type="match status" value="1"/>
</dbReference>
<protein>
    <submittedName>
        <fullName evidence="8">Arginine/lysine/ornithine decarboxylase</fullName>
    </submittedName>
</protein>
<evidence type="ECO:0000259" key="6">
    <source>
        <dbReference type="Pfam" id="PF01276"/>
    </source>
</evidence>
<evidence type="ECO:0000256" key="5">
    <source>
        <dbReference type="ARBA" id="ARBA00023239"/>
    </source>
</evidence>
<organism evidence="8 9">
    <name type="scientific">Paenibacillus catalpae</name>
    <dbReference type="NCBI Taxonomy" id="1045775"/>
    <lineage>
        <taxon>Bacteria</taxon>
        <taxon>Bacillati</taxon>
        <taxon>Bacillota</taxon>
        <taxon>Bacilli</taxon>
        <taxon>Bacillales</taxon>
        <taxon>Paenibacillaceae</taxon>
        <taxon>Paenibacillus</taxon>
    </lineage>
</organism>
<comment type="similarity">
    <text evidence="2">Belongs to the Orn/Lys/Arg decarboxylase class-I family.</text>
</comment>
<reference evidence="9" key="1">
    <citation type="submission" date="2016-10" db="EMBL/GenBank/DDBJ databases">
        <authorList>
            <person name="Varghese N."/>
            <person name="Submissions S."/>
        </authorList>
    </citation>
    <scope>NUCLEOTIDE SEQUENCE [LARGE SCALE GENOMIC DNA]</scope>
    <source>
        <strain evidence="9">CGMCC 1.10784</strain>
    </source>
</reference>
<feature type="domain" description="Orn/Lys/Arg decarboxylase C-terminal" evidence="7">
    <location>
        <begin position="373"/>
        <end position="478"/>
    </location>
</feature>
<keyword evidence="3" id="KW-0210">Decarboxylase</keyword>
<gene>
    <name evidence="8" type="ORF">SAMN05216378_5886</name>
</gene>
<dbReference type="InterPro" id="IPR008286">
    <property type="entry name" value="Prn/Lys/Arg_de-COase_C"/>
</dbReference>
<keyword evidence="9" id="KW-1185">Reference proteome</keyword>
<name>A0A1I2HND5_9BACL</name>
<dbReference type="GO" id="GO:0016831">
    <property type="term" value="F:carboxy-lyase activity"/>
    <property type="evidence" value="ECO:0007669"/>
    <property type="project" value="UniProtKB-KW"/>
</dbReference>
<dbReference type="PANTHER" id="PTHR43277">
    <property type="entry name" value="ARGININE DECARBOXYLASE"/>
    <property type="match status" value="1"/>
</dbReference>